<proteinExistence type="predicted"/>
<dbReference type="EMBL" id="MN740556">
    <property type="protein sequence ID" value="QHU33052.1"/>
    <property type="molecule type" value="Genomic_DNA"/>
</dbReference>
<protein>
    <submittedName>
        <fullName evidence="1">Uncharacterized protein</fullName>
    </submittedName>
</protein>
<reference evidence="1" key="1">
    <citation type="journal article" date="2020" name="Nature">
        <title>Giant virus diversity and host interactions through global metagenomics.</title>
        <authorList>
            <person name="Schulz F."/>
            <person name="Roux S."/>
            <person name="Paez-Espino D."/>
            <person name="Jungbluth S."/>
            <person name="Walsh D.A."/>
            <person name="Denef V.J."/>
            <person name="McMahon K.D."/>
            <person name="Konstantinidis K.T."/>
            <person name="Eloe-Fadrosh E.A."/>
            <person name="Kyrpides N.C."/>
            <person name="Woyke T."/>
        </authorList>
    </citation>
    <scope>NUCLEOTIDE SEQUENCE</scope>
    <source>
        <strain evidence="1">GVMAG-S-1014582-52</strain>
    </source>
</reference>
<dbReference type="AlphaFoldDB" id="A0A6C0LUZ0"/>
<accession>A0A6C0LUZ0</accession>
<organism evidence="1">
    <name type="scientific">viral metagenome</name>
    <dbReference type="NCBI Taxonomy" id="1070528"/>
    <lineage>
        <taxon>unclassified sequences</taxon>
        <taxon>metagenomes</taxon>
        <taxon>organismal metagenomes</taxon>
    </lineage>
</organism>
<evidence type="ECO:0000313" key="1">
    <source>
        <dbReference type="EMBL" id="QHU33052.1"/>
    </source>
</evidence>
<name>A0A6C0LUZ0_9ZZZZ</name>
<sequence length="39" mass="4884">MVVFYLYINKFKISIFIIFEKKIEKKLHFYLKITNLNDK</sequence>